<evidence type="ECO:0000313" key="2">
    <source>
        <dbReference type="Proteomes" id="UP000178951"/>
    </source>
</evidence>
<accession>A0A1F4TME1</accession>
<dbReference type="SUPFAM" id="SSF53448">
    <property type="entry name" value="Nucleotide-diphospho-sugar transferases"/>
    <property type="match status" value="1"/>
</dbReference>
<organism evidence="1 2">
    <name type="scientific">candidate division WOR-1 bacterium RIFOXYB2_FULL_48_7</name>
    <dbReference type="NCBI Taxonomy" id="1802583"/>
    <lineage>
        <taxon>Bacteria</taxon>
        <taxon>Bacillati</taxon>
        <taxon>Saganbacteria</taxon>
    </lineage>
</organism>
<comment type="caution">
    <text evidence="1">The sequence shown here is derived from an EMBL/GenBank/DDBJ whole genome shotgun (WGS) entry which is preliminary data.</text>
</comment>
<dbReference type="EMBL" id="MEUF01000055">
    <property type="protein sequence ID" value="OGC33777.1"/>
    <property type="molecule type" value="Genomic_DNA"/>
</dbReference>
<protein>
    <submittedName>
        <fullName evidence="1">Uncharacterized protein</fullName>
    </submittedName>
</protein>
<dbReference type="AlphaFoldDB" id="A0A1F4TME1"/>
<reference evidence="1 2" key="1">
    <citation type="journal article" date="2016" name="Nat. Commun.">
        <title>Thousands of microbial genomes shed light on interconnected biogeochemical processes in an aquifer system.</title>
        <authorList>
            <person name="Anantharaman K."/>
            <person name="Brown C.T."/>
            <person name="Hug L.A."/>
            <person name="Sharon I."/>
            <person name="Castelle C.J."/>
            <person name="Probst A.J."/>
            <person name="Thomas B.C."/>
            <person name="Singh A."/>
            <person name="Wilkins M.J."/>
            <person name="Karaoz U."/>
            <person name="Brodie E.L."/>
            <person name="Williams K.H."/>
            <person name="Hubbard S.S."/>
            <person name="Banfield J.F."/>
        </authorList>
    </citation>
    <scope>NUCLEOTIDE SEQUENCE [LARGE SCALE GENOMIC DNA]</scope>
</reference>
<dbReference type="Gene3D" id="3.90.550.10">
    <property type="entry name" value="Spore Coat Polysaccharide Biosynthesis Protein SpsA, Chain A"/>
    <property type="match status" value="1"/>
</dbReference>
<sequence length="543" mass="59577">MQILGSPNINLASGKRLYALADKALADLKATHPAELGRLVDLQSEGITPDKEALPGTKERELANLQAILRVAALQGNRLPEGSVSFLDHADYFVPTPHTPPLTSASATFTGSDGKPLIATHPWQDFQFLMRSPEDILSLAEEGVAELTSNTKKPNLGTVSLGLPIAGTASRALEFASAHPELVERIRLLGGLDGLKEGELPPRYLYPVQTNAGIKTLVGIMLENAARLGRELGVIIPSILMMNNSNAHQVIHRLFGQELAHWSPEELDSSIIFTQSVAGRYYFSDLADITGQYFPTGHSDFPHLMATYRLYNFLHDQGIKYLYFGNADEIFWNIDPVMLAIAKRLIGQGYAGLTVVVPNSNNQPAGGAVKNSQDPNDQYLLENPRMPASMVSGGRYPLTLNTTFYIYSIERLMQITENLLTITPGLEVKPVKGRRGGIELSFSMEGWAGCEFSDPHHKPTGYRSAFALFPRAFVFTGVKSLLQSHSDAIPPEFAGLPGLEHMTYEMYQRHGANTYSEIIRRLVAGDRATAEALFASGYSYYLP</sequence>
<name>A0A1F4TME1_UNCSA</name>
<gene>
    <name evidence="1" type="ORF">A2311_06215</name>
</gene>
<proteinExistence type="predicted"/>
<dbReference type="InterPro" id="IPR029044">
    <property type="entry name" value="Nucleotide-diphossugar_trans"/>
</dbReference>
<dbReference type="Proteomes" id="UP000178951">
    <property type="component" value="Unassembled WGS sequence"/>
</dbReference>
<evidence type="ECO:0000313" key="1">
    <source>
        <dbReference type="EMBL" id="OGC33777.1"/>
    </source>
</evidence>